<dbReference type="PROSITE" id="PS51044">
    <property type="entry name" value="ZF_SP_RING"/>
    <property type="match status" value="1"/>
</dbReference>
<dbReference type="GO" id="GO:0006357">
    <property type="term" value="P:regulation of transcription by RNA polymerase II"/>
    <property type="evidence" value="ECO:0007669"/>
    <property type="project" value="TreeGrafter"/>
</dbReference>
<evidence type="ECO:0000256" key="6">
    <source>
        <dbReference type="ARBA" id="ARBA00022786"/>
    </source>
</evidence>
<keyword evidence="3" id="KW-0808">Transferase</keyword>
<dbReference type="Gene3D" id="3.30.40.10">
    <property type="entry name" value="Zinc/RING finger domain, C3HC4 (zinc finger)"/>
    <property type="match status" value="1"/>
</dbReference>
<dbReference type="GO" id="GO:0061665">
    <property type="term" value="F:SUMO ligase activity"/>
    <property type="evidence" value="ECO:0007669"/>
    <property type="project" value="TreeGrafter"/>
</dbReference>
<feature type="domain" description="PINIT" evidence="11">
    <location>
        <begin position="204"/>
        <end position="404"/>
    </location>
</feature>
<feature type="region of interest" description="Disordered" evidence="9">
    <location>
        <begin position="1087"/>
        <end position="1158"/>
    </location>
</feature>
<evidence type="ECO:0000256" key="4">
    <source>
        <dbReference type="ARBA" id="ARBA00022723"/>
    </source>
</evidence>
<feature type="compositionally biased region" description="Low complexity" evidence="9">
    <location>
        <begin position="819"/>
        <end position="836"/>
    </location>
</feature>
<evidence type="ECO:0000256" key="5">
    <source>
        <dbReference type="ARBA" id="ARBA00022771"/>
    </source>
</evidence>
<feature type="compositionally biased region" description="Polar residues" evidence="9">
    <location>
        <begin position="679"/>
        <end position="689"/>
    </location>
</feature>
<evidence type="ECO:0000256" key="2">
    <source>
        <dbReference type="ARBA" id="ARBA00005383"/>
    </source>
</evidence>
<feature type="region of interest" description="Disordered" evidence="9">
    <location>
        <begin position="983"/>
        <end position="1052"/>
    </location>
</feature>
<evidence type="ECO:0000313" key="12">
    <source>
        <dbReference type="EMBL" id="KAA0188791.1"/>
    </source>
</evidence>
<keyword evidence="13" id="KW-1185">Reference proteome</keyword>
<feature type="compositionally biased region" description="Polar residues" evidence="9">
    <location>
        <begin position="436"/>
        <end position="454"/>
    </location>
</feature>
<proteinExistence type="inferred from homology"/>
<dbReference type="InterPro" id="IPR038654">
    <property type="entry name" value="PINIT_sf"/>
</dbReference>
<dbReference type="OrthoDB" id="10263264at2759"/>
<dbReference type="EMBL" id="LUCM01008203">
    <property type="protein sequence ID" value="KAA0188791.1"/>
    <property type="molecule type" value="Genomic_DNA"/>
</dbReference>
<dbReference type="GO" id="GO:0000785">
    <property type="term" value="C:chromatin"/>
    <property type="evidence" value="ECO:0007669"/>
    <property type="project" value="TreeGrafter"/>
</dbReference>
<dbReference type="InterPro" id="IPR013083">
    <property type="entry name" value="Znf_RING/FYVE/PHD"/>
</dbReference>
<feature type="region of interest" description="Disordered" evidence="9">
    <location>
        <begin position="435"/>
        <end position="454"/>
    </location>
</feature>
<protein>
    <submittedName>
        <fullName evidence="12">E3 SUMO protein ligase PIAS2</fullName>
    </submittedName>
</protein>
<evidence type="ECO:0000259" key="11">
    <source>
        <dbReference type="PROSITE" id="PS51466"/>
    </source>
</evidence>
<feature type="domain" description="SP-RING-type" evidence="10">
    <location>
        <begin position="472"/>
        <end position="554"/>
    </location>
</feature>
<evidence type="ECO:0000259" key="10">
    <source>
        <dbReference type="PROSITE" id="PS51044"/>
    </source>
</evidence>
<feature type="compositionally biased region" description="Polar residues" evidence="9">
    <location>
        <begin position="1147"/>
        <end position="1158"/>
    </location>
</feature>
<reference evidence="12" key="1">
    <citation type="submission" date="2019-05" db="EMBL/GenBank/DDBJ databases">
        <title>Annotation for the trematode Fasciolopsis buski.</title>
        <authorList>
            <person name="Choi Y.-J."/>
        </authorList>
    </citation>
    <scope>NUCLEOTIDE SEQUENCE</scope>
    <source>
        <strain evidence="12">HT</strain>
        <tissue evidence="12">Whole worm</tissue>
    </source>
</reference>
<dbReference type="Gene3D" id="2.60.120.780">
    <property type="entry name" value="PINIT domain"/>
    <property type="match status" value="1"/>
</dbReference>
<dbReference type="GO" id="GO:0016874">
    <property type="term" value="F:ligase activity"/>
    <property type="evidence" value="ECO:0007669"/>
    <property type="project" value="UniProtKB-KW"/>
</dbReference>
<dbReference type="GO" id="GO:0003712">
    <property type="term" value="F:transcription coregulator activity"/>
    <property type="evidence" value="ECO:0007669"/>
    <property type="project" value="TreeGrafter"/>
</dbReference>
<feature type="compositionally biased region" description="Basic and acidic residues" evidence="9">
    <location>
        <begin position="1096"/>
        <end position="1109"/>
    </location>
</feature>
<keyword evidence="6" id="KW-0833">Ubl conjugation pathway</keyword>
<evidence type="ECO:0000256" key="7">
    <source>
        <dbReference type="ARBA" id="ARBA00022833"/>
    </source>
</evidence>
<feature type="region of interest" description="Disordered" evidence="9">
    <location>
        <begin position="676"/>
        <end position="780"/>
    </location>
</feature>
<comment type="pathway">
    <text evidence="1">Protein modification; protein sumoylation.</text>
</comment>
<evidence type="ECO:0000256" key="1">
    <source>
        <dbReference type="ARBA" id="ARBA00004718"/>
    </source>
</evidence>
<name>A0A8E0VGV3_9TREM</name>
<feature type="compositionally biased region" description="Polar residues" evidence="9">
    <location>
        <begin position="1037"/>
        <end position="1047"/>
    </location>
</feature>
<feature type="compositionally biased region" description="Low complexity" evidence="9">
    <location>
        <begin position="921"/>
        <end position="941"/>
    </location>
</feature>
<dbReference type="UniPathway" id="UPA00886"/>
<evidence type="ECO:0000313" key="13">
    <source>
        <dbReference type="Proteomes" id="UP000728185"/>
    </source>
</evidence>
<comment type="similarity">
    <text evidence="2">Belongs to the PIAS family.</text>
</comment>
<dbReference type="GO" id="GO:0016925">
    <property type="term" value="P:protein sumoylation"/>
    <property type="evidence" value="ECO:0007669"/>
    <property type="project" value="UniProtKB-UniPathway"/>
</dbReference>
<dbReference type="PANTHER" id="PTHR10782:SF94">
    <property type="entry name" value="SUPPRESSOR OF VARIEGATION 2-10, ISOFORM I"/>
    <property type="match status" value="1"/>
</dbReference>
<dbReference type="Proteomes" id="UP000728185">
    <property type="component" value="Unassembled WGS sequence"/>
</dbReference>
<dbReference type="InterPro" id="IPR004181">
    <property type="entry name" value="Znf_MIZ"/>
</dbReference>
<keyword evidence="5 8" id="KW-0863">Zinc-finger</keyword>
<dbReference type="Pfam" id="PF02891">
    <property type="entry name" value="zf-MIZ"/>
    <property type="match status" value="1"/>
</dbReference>
<evidence type="ECO:0000256" key="3">
    <source>
        <dbReference type="ARBA" id="ARBA00022679"/>
    </source>
</evidence>
<feature type="region of interest" description="Disordered" evidence="9">
    <location>
        <begin position="575"/>
        <end position="639"/>
    </location>
</feature>
<feature type="compositionally biased region" description="Polar residues" evidence="9">
    <location>
        <begin position="837"/>
        <end position="851"/>
    </location>
</feature>
<accession>A0A8E0VGV3</accession>
<sequence>MNRGSEFEEYRALILRCKRPELDKLIKSTDLPRGGLKQDLQLRLISYLDQEPPDAFLNSLNDLLLRQKNSAVALSGSQPNGLLLPCPTGGLWLSSRDECDASFGRQVSNDQSNSFSSPTNLTTTPLWSSWDGSTSASQTQSPVTLGCLPNSSFPTSTANYGATPFLDQSGHGGNTNTGASSEKNLLYQLQPGPIGPLIGLAGAKGSFRLPACLPGFRFRDSPFFKEIDTLLVPQIMTPNHISFATGRRSYDRSLALRFTPDQAETITYHCRRLSNDRMDFGVQVIMRFARMDPDLTTQLVDAYGLTNSRGSRLDPIPQPRMLTLSEDSLPVHLAIQVNGRPVQLPPLLPSNRPGLDGRRNPRPINITQFLRVSPAIANYIRLTWTHDYSSFVYSLVGIYLMHKWSPQQLCALLQSTSFQSAETMKAELIRKLQTGRPKTNKAQPKSSIGLTTQVPTVDDNNSTTIVDDEDEEDDDLVMPNTLPVQLLCPLSKCRIEVPVRGRDCRHIQCYDATTYLIINERKPSWNCPVCDRKVYYEDLIIDGLFLEVLNSKAAQDLDEAVFHDDGTWSVLAERAKAHNSPGSSDSSDSDDSDEPKPHSESGKSGSLNNLGTTPVSGVQRTPNSVISTLEPDSVGSSTTTISTGLSFGAVSPAGSGSSSNAPLFFNPPSNSPLRCGASVPTTPLQSGSTAFRAPSHLSSHPIGPDKDIDRPVQMQNITIDLTASDDETDKSSRSSSVDNRSHPVVGPEISNPQYHAATRNSSISQQPTNPSSLVPPASGLPIPALTKDTLSIPGPLSCPPIVTPQSVSPGTLPKPVGPLAVSSSSADLASTSNTNNPTQSPVWPQHSTNASIAVPSAVPTGAPTSFESRKRGCDMSQRTATSDSDVPFEARFARSNGNSSDPNYASGLRSLSAKHSRHDPSLTSAPIPSSSTPVSSPTSLPDFGSAYETFDRRAQAYNPDPYHFYRHPPAVPSGRQSTGFPCRSNGSEFNNPPHMYHSQFAPHLPQHHSQSASSISSGYSGSPFDSAHSRRFRPGSTPGTDRQTPPYQINPMYSGDMPHMYSSADNAYARYLTDPPVHSRPEVSNLLAPSHGPGFTERHVSRQSGRTDSRFTPASFSRPLDHHYFHDHQHHHRNSPSQSPALHWNARNGTTTYHARRP</sequence>
<dbReference type="AlphaFoldDB" id="A0A8E0VGV3"/>
<feature type="compositionally biased region" description="Low complexity" evidence="9">
    <location>
        <begin position="1009"/>
        <end position="1026"/>
    </location>
</feature>
<dbReference type="CDD" id="cd16650">
    <property type="entry name" value="SP-RING_PIAS-like"/>
    <property type="match status" value="1"/>
</dbReference>
<evidence type="ECO:0000256" key="8">
    <source>
        <dbReference type="PROSITE-ProRule" id="PRU00452"/>
    </source>
</evidence>
<dbReference type="PROSITE" id="PS51466">
    <property type="entry name" value="PINIT"/>
    <property type="match status" value="1"/>
</dbReference>
<feature type="region of interest" description="Disordered" evidence="9">
    <location>
        <begin position="807"/>
        <end position="945"/>
    </location>
</feature>
<feature type="compositionally biased region" description="Polar residues" evidence="9">
    <location>
        <begin position="750"/>
        <end position="772"/>
    </location>
</feature>
<comment type="caution">
    <text evidence="12">The sequence shown here is derived from an EMBL/GenBank/DDBJ whole genome shotgun (WGS) entry which is preliminary data.</text>
</comment>
<dbReference type="GO" id="GO:0008270">
    <property type="term" value="F:zinc ion binding"/>
    <property type="evidence" value="ECO:0007669"/>
    <property type="project" value="UniProtKB-KW"/>
</dbReference>
<organism evidence="12 13">
    <name type="scientific">Fasciolopsis buskii</name>
    <dbReference type="NCBI Taxonomy" id="27845"/>
    <lineage>
        <taxon>Eukaryota</taxon>
        <taxon>Metazoa</taxon>
        <taxon>Spiralia</taxon>
        <taxon>Lophotrochozoa</taxon>
        <taxon>Platyhelminthes</taxon>
        <taxon>Trematoda</taxon>
        <taxon>Digenea</taxon>
        <taxon>Plagiorchiida</taxon>
        <taxon>Echinostomata</taxon>
        <taxon>Echinostomatoidea</taxon>
        <taxon>Fasciolidae</taxon>
        <taxon>Fasciolopsis</taxon>
    </lineage>
</organism>
<dbReference type="SUPFAM" id="SSF57850">
    <property type="entry name" value="RING/U-box"/>
    <property type="match status" value="1"/>
</dbReference>
<dbReference type="PANTHER" id="PTHR10782">
    <property type="entry name" value="ZINC FINGER MIZ DOMAIN-CONTAINING PROTEIN"/>
    <property type="match status" value="1"/>
</dbReference>
<keyword evidence="7" id="KW-0862">Zinc</keyword>
<keyword evidence="12" id="KW-0436">Ligase</keyword>
<evidence type="ECO:0000256" key="9">
    <source>
        <dbReference type="SAM" id="MobiDB-lite"/>
    </source>
</evidence>
<keyword evidence="4" id="KW-0479">Metal-binding</keyword>
<gene>
    <name evidence="12" type="ORF">FBUS_08093</name>
</gene>
<dbReference type="Pfam" id="PF14324">
    <property type="entry name" value="PINIT"/>
    <property type="match status" value="1"/>
</dbReference>
<dbReference type="InterPro" id="IPR023321">
    <property type="entry name" value="PINIT"/>
</dbReference>
<feature type="compositionally biased region" description="Polar residues" evidence="9">
    <location>
        <begin position="602"/>
        <end position="627"/>
    </location>
</feature>